<gene>
    <name evidence="13" type="ORF">SAMN02799620_01149</name>
</gene>
<keyword evidence="4 9" id="KW-0547">Nucleotide-binding</keyword>
<keyword evidence="2 13" id="KW-0723">Serine/threonine-protein kinase</keyword>
<keyword evidence="5 13" id="KW-0418">Kinase</keyword>
<dbReference type="AlphaFoldDB" id="A0A1G4VKF6"/>
<evidence type="ECO:0000256" key="4">
    <source>
        <dbReference type="ARBA" id="ARBA00022741"/>
    </source>
</evidence>
<keyword evidence="6 9" id="KW-0067">ATP-binding</keyword>
<feature type="region of interest" description="Disordered" evidence="10">
    <location>
        <begin position="322"/>
        <end position="382"/>
    </location>
</feature>
<comment type="catalytic activity">
    <reaction evidence="8">
        <text>L-seryl-[protein] + ATP = O-phospho-L-seryl-[protein] + ADP + H(+)</text>
        <dbReference type="Rhea" id="RHEA:17989"/>
        <dbReference type="Rhea" id="RHEA-COMP:9863"/>
        <dbReference type="Rhea" id="RHEA-COMP:11604"/>
        <dbReference type="ChEBI" id="CHEBI:15378"/>
        <dbReference type="ChEBI" id="CHEBI:29999"/>
        <dbReference type="ChEBI" id="CHEBI:30616"/>
        <dbReference type="ChEBI" id="CHEBI:83421"/>
        <dbReference type="ChEBI" id="CHEBI:456216"/>
        <dbReference type="EC" id="2.7.11.1"/>
    </reaction>
</comment>
<dbReference type="Pfam" id="PF00069">
    <property type="entry name" value="Pkinase"/>
    <property type="match status" value="1"/>
</dbReference>
<dbReference type="STRING" id="1502745.SAMN02799620_01149"/>
<dbReference type="GO" id="GO:0004674">
    <property type="term" value="F:protein serine/threonine kinase activity"/>
    <property type="evidence" value="ECO:0007669"/>
    <property type="project" value="UniProtKB-KW"/>
</dbReference>
<evidence type="ECO:0000313" key="14">
    <source>
        <dbReference type="Proteomes" id="UP000199707"/>
    </source>
</evidence>
<name>A0A1G4VKF6_9MYCO</name>
<evidence type="ECO:0000256" key="8">
    <source>
        <dbReference type="ARBA" id="ARBA00048679"/>
    </source>
</evidence>
<dbReference type="Gene3D" id="3.30.200.20">
    <property type="entry name" value="Phosphorylase Kinase, domain 1"/>
    <property type="match status" value="1"/>
</dbReference>
<dbReference type="RefSeq" id="WP_090354500.1">
    <property type="nucleotide sequence ID" value="NZ_FMUB01000002.1"/>
</dbReference>
<dbReference type="InterPro" id="IPR008271">
    <property type="entry name" value="Ser/Thr_kinase_AS"/>
</dbReference>
<feature type="transmembrane region" description="Helical" evidence="11">
    <location>
        <begin position="298"/>
        <end position="317"/>
    </location>
</feature>
<evidence type="ECO:0000256" key="1">
    <source>
        <dbReference type="ARBA" id="ARBA00012513"/>
    </source>
</evidence>
<feature type="domain" description="Protein kinase" evidence="12">
    <location>
        <begin position="11"/>
        <end position="268"/>
    </location>
</feature>
<feature type="compositionally biased region" description="Low complexity" evidence="10">
    <location>
        <begin position="326"/>
        <end position="354"/>
    </location>
</feature>
<dbReference type="InterPro" id="IPR011009">
    <property type="entry name" value="Kinase-like_dom_sf"/>
</dbReference>
<feature type="region of interest" description="Disordered" evidence="10">
    <location>
        <begin position="262"/>
        <end position="289"/>
    </location>
</feature>
<comment type="catalytic activity">
    <reaction evidence="7">
        <text>L-threonyl-[protein] + ATP = O-phospho-L-threonyl-[protein] + ADP + H(+)</text>
        <dbReference type="Rhea" id="RHEA:46608"/>
        <dbReference type="Rhea" id="RHEA-COMP:11060"/>
        <dbReference type="Rhea" id="RHEA-COMP:11605"/>
        <dbReference type="ChEBI" id="CHEBI:15378"/>
        <dbReference type="ChEBI" id="CHEBI:30013"/>
        <dbReference type="ChEBI" id="CHEBI:30616"/>
        <dbReference type="ChEBI" id="CHEBI:61977"/>
        <dbReference type="ChEBI" id="CHEBI:456216"/>
        <dbReference type="EC" id="2.7.11.1"/>
    </reaction>
</comment>
<evidence type="ECO:0000256" key="9">
    <source>
        <dbReference type="PROSITE-ProRule" id="PRU10141"/>
    </source>
</evidence>
<evidence type="ECO:0000256" key="2">
    <source>
        <dbReference type="ARBA" id="ARBA00022527"/>
    </source>
</evidence>
<dbReference type="GO" id="GO:0080090">
    <property type="term" value="P:regulation of primary metabolic process"/>
    <property type="evidence" value="ECO:0007669"/>
    <property type="project" value="UniProtKB-ARBA"/>
</dbReference>
<keyword evidence="3" id="KW-0808">Transferase</keyword>
<dbReference type="PROSITE" id="PS50011">
    <property type="entry name" value="PROTEIN_KINASE_DOM"/>
    <property type="match status" value="1"/>
</dbReference>
<keyword evidence="11" id="KW-0472">Membrane</keyword>
<evidence type="ECO:0000256" key="3">
    <source>
        <dbReference type="ARBA" id="ARBA00022679"/>
    </source>
</evidence>
<keyword evidence="11" id="KW-1133">Transmembrane helix</keyword>
<dbReference type="PROSITE" id="PS00108">
    <property type="entry name" value="PROTEIN_KINASE_ST"/>
    <property type="match status" value="1"/>
</dbReference>
<feature type="binding site" evidence="9">
    <location>
        <position position="40"/>
    </location>
    <ligand>
        <name>ATP</name>
        <dbReference type="ChEBI" id="CHEBI:30616"/>
    </ligand>
</feature>
<dbReference type="SUPFAM" id="SSF56112">
    <property type="entry name" value="Protein kinase-like (PK-like)"/>
    <property type="match status" value="1"/>
</dbReference>
<protein>
    <recommendedName>
        <fullName evidence="1">non-specific serine/threonine protein kinase</fullName>
        <ecNumber evidence="1">2.7.11.1</ecNumber>
    </recommendedName>
</protein>
<evidence type="ECO:0000256" key="7">
    <source>
        <dbReference type="ARBA" id="ARBA00047899"/>
    </source>
</evidence>
<reference evidence="14" key="1">
    <citation type="submission" date="2016-10" db="EMBL/GenBank/DDBJ databases">
        <authorList>
            <person name="Varghese N."/>
            <person name="Submissions S."/>
        </authorList>
    </citation>
    <scope>NUCLEOTIDE SEQUENCE [LARGE SCALE GENOMIC DNA]</scope>
    <source>
        <strain evidence="14">UNC267MFSha1.1M11</strain>
    </source>
</reference>
<evidence type="ECO:0000259" key="12">
    <source>
        <dbReference type="PROSITE" id="PS50011"/>
    </source>
</evidence>
<evidence type="ECO:0000256" key="5">
    <source>
        <dbReference type="ARBA" id="ARBA00022777"/>
    </source>
</evidence>
<dbReference type="PANTHER" id="PTHR43289">
    <property type="entry name" value="MITOGEN-ACTIVATED PROTEIN KINASE KINASE KINASE 20-RELATED"/>
    <property type="match status" value="1"/>
</dbReference>
<evidence type="ECO:0000256" key="6">
    <source>
        <dbReference type="ARBA" id="ARBA00022840"/>
    </source>
</evidence>
<dbReference type="InterPro" id="IPR000719">
    <property type="entry name" value="Prot_kinase_dom"/>
</dbReference>
<sequence length="382" mass="40339">MQRPELLGDRYELRGLLGRGGMAEVHSGWDVRLGRAVAIKLLSAPLSAQPDSRRRFDVEARAAAGLSHPHVVAVHDVGEYRTTPYIVMERLSGRTLADALDHGPLPDHAVRALLDQVLSALSAAHRAGVLHRDIKPANILLTEDGTAKVADFGIAKLADSADTMTGQIIGTMAYLSPERIAARPATAADDLYAVGVVGYQALSGRRPFPQENLAELVRAISEGLRAPLAALRPDADPALVNVIERALARDFGSATEMRAALPGGLPVRPPTRVLESPPADPTTRVVPVRRQRRRRRPVIAAIGAIAVVVMVVLAFVVDSASRHSVPEPAGSTTSEPSPPTTSVVPPLSSAPVPTDQQGPPKDRGGGNGKGNTNGHKPKHGQG</sequence>
<dbReference type="SMART" id="SM00220">
    <property type="entry name" value="S_TKc"/>
    <property type="match status" value="1"/>
</dbReference>
<dbReference type="PROSITE" id="PS00107">
    <property type="entry name" value="PROTEIN_KINASE_ATP"/>
    <property type="match status" value="1"/>
</dbReference>
<evidence type="ECO:0000256" key="10">
    <source>
        <dbReference type="SAM" id="MobiDB-lite"/>
    </source>
</evidence>
<evidence type="ECO:0000256" key="11">
    <source>
        <dbReference type="SAM" id="Phobius"/>
    </source>
</evidence>
<dbReference type="FunFam" id="3.30.200.20:FF:000035">
    <property type="entry name" value="Serine/threonine protein kinase Stk1"/>
    <property type="match status" value="1"/>
</dbReference>
<organism evidence="13 14">
    <name type="scientific">Mycolicibacterium fluoranthenivorans</name>
    <dbReference type="NCBI Taxonomy" id="258505"/>
    <lineage>
        <taxon>Bacteria</taxon>
        <taxon>Bacillati</taxon>
        <taxon>Actinomycetota</taxon>
        <taxon>Actinomycetes</taxon>
        <taxon>Mycobacteriales</taxon>
        <taxon>Mycobacteriaceae</taxon>
        <taxon>Mycolicibacterium</taxon>
    </lineage>
</organism>
<dbReference type="InterPro" id="IPR017441">
    <property type="entry name" value="Protein_kinase_ATP_BS"/>
</dbReference>
<proteinExistence type="predicted"/>
<keyword evidence="11" id="KW-0812">Transmembrane</keyword>
<dbReference type="GO" id="GO:0005524">
    <property type="term" value="F:ATP binding"/>
    <property type="evidence" value="ECO:0007669"/>
    <property type="project" value="UniProtKB-UniRule"/>
</dbReference>
<evidence type="ECO:0000313" key="13">
    <source>
        <dbReference type="EMBL" id="SCX08089.1"/>
    </source>
</evidence>
<dbReference type="PANTHER" id="PTHR43289:SF34">
    <property type="entry name" value="SERINE_THREONINE-PROTEIN KINASE YBDM-RELATED"/>
    <property type="match status" value="1"/>
</dbReference>
<dbReference type="Proteomes" id="UP000199707">
    <property type="component" value="Unassembled WGS sequence"/>
</dbReference>
<accession>A0A1G4VKF6</accession>
<dbReference type="EC" id="2.7.11.1" evidence="1"/>
<dbReference type="CDD" id="cd14014">
    <property type="entry name" value="STKc_PknB_like"/>
    <property type="match status" value="1"/>
</dbReference>
<dbReference type="Gene3D" id="1.10.510.10">
    <property type="entry name" value="Transferase(Phosphotransferase) domain 1"/>
    <property type="match status" value="1"/>
</dbReference>
<dbReference type="EMBL" id="FMUB01000002">
    <property type="protein sequence ID" value="SCX08089.1"/>
    <property type="molecule type" value="Genomic_DNA"/>
</dbReference>